<feature type="transmembrane region" description="Helical" evidence="7">
    <location>
        <begin position="21"/>
        <end position="39"/>
    </location>
</feature>
<dbReference type="GO" id="GO:0043679">
    <property type="term" value="C:axon terminus"/>
    <property type="evidence" value="ECO:0007669"/>
    <property type="project" value="TreeGrafter"/>
</dbReference>
<proteinExistence type="inferred from homology"/>
<keyword evidence="7" id="KW-0472">Membrane</keyword>
<dbReference type="InterPro" id="IPR001058">
    <property type="entry name" value="Synuclein"/>
</dbReference>
<dbReference type="InterPro" id="IPR002462">
    <property type="entry name" value="Synuclein_gamma"/>
</dbReference>
<keyword evidence="3" id="KW-0677">Repeat</keyword>
<evidence type="ECO:0000256" key="1">
    <source>
        <dbReference type="ARBA" id="ARBA00009147"/>
    </source>
</evidence>
<keyword evidence="9" id="KW-1185">Reference proteome</keyword>
<dbReference type="Gene3D" id="1.10.287.700">
    <property type="entry name" value="Helix hairpin bin"/>
    <property type="match status" value="1"/>
</dbReference>
<reference evidence="8" key="1">
    <citation type="submission" date="2025-08" db="UniProtKB">
        <authorList>
            <consortium name="Ensembl"/>
        </authorList>
    </citation>
    <scope>IDENTIFICATION</scope>
</reference>
<comment type="function">
    <text evidence="5">Plays a role in neurofilament network integrity. May be involved in modulating axonal architecture during development and in the adult. In vitro, increases the susceptibility of neurofilament-H to calcium-dependent proteases. May also function in modulating the keratin network in skin. Activates the MAPK and Elk-1 signal transduction pathway.</text>
</comment>
<evidence type="ECO:0000256" key="3">
    <source>
        <dbReference type="ARBA" id="ARBA00022737"/>
    </source>
</evidence>
<dbReference type="GO" id="GO:0005737">
    <property type="term" value="C:cytoplasm"/>
    <property type="evidence" value="ECO:0007669"/>
    <property type="project" value="TreeGrafter"/>
</dbReference>
<dbReference type="GO" id="GO:0048488">
    <property type="term" value="P:synaptic vesicle endocytosis"/>
    <property type="evidence" value="ECO:0007669"/>
    <property type="project" value="TreeGrafter"/>
</dbReference>
<evidence type="ECO:0000256" key="2">
    <source>
        <dbReference type="ARBA" id="ARBA00019266"/>
    </source>
</evidence>
<dbReference type="PANTHER" id="PTHR13820">
    <property type="entry name" value="SYNUCLEIN"/>
    <property type="match status" value="1"/>
</dbReference>
<dbReference type="GO" id="GO:0043025">
    <property type="term" value="C:neuronal cell body"/>
    <property type="evidence" value="ECO:0007669"/>
    <property type="project" value="TreeGrafter"/>
</dbReference>
<name>A0A673LXU6_9TELE</name>
<dbReference type="Pfam" id="PF01387">
    <property type="entry name" value="Synuclein"/>
    <property type="match status" value="1"/>
</dbReference>
<evidence type="ECO:0000256" key="6">
    <source>
        <dbReference type="RuleBase" id="RU361225"/>
    </source>
</evidence>
<dbReference type="SUPFAM" id="SSF118375">
    <property type="entry name" value="Synuclein"/>
    <property type="match status" value="1"/>
</dbReference>
<evidence type="ECO:0000313" key="9">
    <source>
        <dbReference type="Proteomes" id="UP000472270"/>
    </source>
</evidence>
<accession>A0A673LXU6</accession>
<comment type="similarity">
    <text evidence="1 6">Belongs to the synuclein family.</text>
</comment>
<organism evidence="8 9">
    <name type="scientific">Sinocyclocheilus rhinocerous</name>
    <dbReference type="NCBI Taxonomy" id="307959"/>
    <lineage>
        <taxon>Eukaryota</taxon>
        <taxon>Metazoa</taxon>
        <taxon>Chordata</taxon>
        <taxon>Craniata</taxon>
        <taxon>Vertebrata</taxon>
        <taxon>Euteleostomi</taxon>
        <taxon>Actinopterygii</taxon>
        <taxon>Neopterygii</taxon>
        <taxon>Teleostei</taxon>
        <taxon>Ostariophysi</taxon>
        <taxon>Cypriniformes</taxon>
        <taxon>Cyprinidae</taxon>
        <taxon>Cyprininae</taxon>
        <taxon>Sinocyclocheilus</taxon>
    </lineage>
</organism>
<keyword evidence="7" id="KW-0812">Transmembrane</keyword>
<dbReference type="GO" id="GO:0007268">
    <property type="term" value="P:chemical synaptic transmission"/>
    <property type="evidence" value="ECO:0007669"/>
    <property type="project" value="TreeGrafter"/>
</dbReference>
<evidence type="ECO:0000313" key="8">
    <source>
        <dbReference type="Ensembl" id="ENSSRHP00000081640.1"/>
    </source>
</evidence>
<protein>
    <recommendedName>
        <fullName evidence="2 6">Gamma-synuclein</fullName>
    </recommendedName>
</protein>
<keyword evidence="7" id="KW-1133">Transmembrane helix</keyword>
<evidence type="ECO:0000256" key="4">
    <source>
        <dbReference type="ARBA" id="ARBA00026036"/>
    </source>
</evidence>
<dbReference type="Ensembl" id="ENSSRHT00000083851.1">
    <property type="protein sequence ID" value="ENSSRHP00000081640.1"/>
    <property type="gene ID" value="ENSSRHG00000040436.1"/>
</dbReference>
<dbReference type="PRINTS" id="PR01214">
    <property type="entry name" value="GSYNUCLEIN"/>
</dbReference>
<sequence length="145" mass="15943">FLSTKKHNRMISEGLIAITRMALPLFIWNFYLVFLYQSAISEEHFMFVSGNKTKEGMVSGVNTVAQRTTDQANIVGETAVGSTNEVGQKTVEGLENVAATTGLVNPLTAVSHHTDGANVRNHPYNSRVQLPSFNPLWSHSLHCAQ</sequence>
<evidence type="ECO:0000256" key="5">
    <source>
        <dbReference type="ARBA" id="ARBA00045236"/>
    </source>
</evidence>
<reference evidence="8" key="2">
    <citation type="submission" date="2025-09" db="UniProtKB">
        <authorList>
            <consortium name="Ensembl"/>
        </authorList>
    </citation>
    <scope>IDENTIFICATION</scope>
</reference>
<dbReference type="GO" id="GO:1903136">
    <property type="term" value="F:cuprous ion binding"/>
    <property type="evidence" value="ECO:0007669"/>
    <property type="project" value="TreeGrafter"/>
</dbReference>
<dbReference type="AlphaFoldDB" id="A0A673LXU6"/>
<evidence type="ECO:0000256" key="7">
    <source>
        <dbReference type="SAM" id="Phobius"/>
    </source>
</evidence>
<dbReference type="GO" id="GO:0050808">
    <property type="term" value="P:synapse organization"/>
    <property type="evidence" value="ECO:0007669"/>
    <property type="project" value="TreeGrafter"/>
</dbReference>
<dbReference type="PANTHER" id="PTHR13820:SF10">
    <property type="entry name" value="GAMMA-SYNUCLEIN"/>
    <property type="match status" value="1"/>
</dbReference>
<dbReference type="Proteomes" id="UP000472270">
    <property type="component" value="Unassembled WGS sequence"/>
</dbReference>
<comment type="subunit">
    <text evidence="4">May be a centrosome-associated protein. Interacts with MYOC; affects its secretion and its aggregation.</text>
</comment>
<dbReference type="PRINTS" id="PR01211">
    <property type="entry name" value="SYNUCLEIN"/>
</dbReference>